<feature type="region of interest" description="Disordered" evidence="1">
    <location>
        <begin position="1"/>
        <end position="39"/>
    </location>
</feature>
<dbReference type="Proteomes" id="UP000507245">
    <property type="component" value="Unassembled WGS sequence"/>
</dbReference>
<sequence length="110" mass="12336">MNVSNKSDKPPSSSFSSNSKAQETNSSKHTDQRSNSRKPLFCTYCEDTTHLVDKCYYLHGFPIWHKLHGKDVKPPNRSKKPSIANQTQSTPPPAAEGPDFEEDDWPGETS</sequence>
<dbReference type="EMBL" id="CAEKKB010000001">
    <property type="protein sequence ID" value="CAB4292956.1"/>
    <property type="molecule type" value="Genomic_DNA"/>
</dbReference>
<reference evidence="5" key="1">
    <citation type="journal article" date="2020" name="Genome Biol.">
        <title>Gamete binning: chromosome-level and haplotype-resolved genome assembly enabled by high-throughput single-cell sequencing of gamete genomes.</title>
        <authorList>
            <person name="Campoy J.A."/>
            <person name="Sun H."/>
            <person name="Goel M."/>
            <person name="Jiao W.-B."/>
            <person name="Folz-Donahue K."/>
            <person name="Wang N."/>
            <person name="Rubio M."/>
            <person name="Liu C."/>
            <person name="Kukat C."/>
            <person name="Ruiz D."/>
            <person name="Huettel B."/>
            <person name="Schneeberger K."/>
        </authorList>
    </citation>
    <scope>NUCLEOTIDE SEQUENCE [LARGE SCALE GENOMIC DNA]</scope>
    <source>
        <strain evidence="5">cv. Rojo Pasion</strain>
    </source>
</reference>
<reference evidence="2 4" key="2">
    <citation type="submission" date="2020-05" db="EMBL/GenBank/DDBJ databases">
        <authorList>
            <person name="Campoy J."/>
            <person name="Schneeberger K."/>
            <person name="Spophaly S."/>
        </authorList>
    </citation>
    <scope>NUCLEOTIDE SEQUENCE [LARGE SCALE GENOMIC DNA]</scope>
    <source>
        <strain evidence="2">PruArmRojPasFocal</strain>
    </source>
</reference>
<evidence type="ECO:0000313" key="2">
    <source>
        <dbReference type="EMBL" id="CAB4262332.1"/>
    </source>
</evidence>
<evidence type="ECO:0000313" key="4">
    <source>
        <dbReference type="Proteomes" id="UP000507222"/>
    </source>
</evidence>
<feature type="compositionally biased region" description="Low complexity" evidence="1">
    <location>
        <begin position="10"/>
        <end position="20"/>
    </location>
</feature>
<dbReference type="OrthoDB" id="1728696at2759"/>
<feature type="region of interest" description="Disordered" evidence="1">
    <location>
        <begin position="67"/>
        <end position="110"/>
    </location>
</feature>
<organism evidence="2 4">
    <name type="scientific">Prunus armeniaca</name>
    <name type="common">Apricot</name>
    <name type="synonym">Armeniaca vulgaris</name>
    <dbReference type="NCBI Taxonomy" id="36596"/>
    <lineage>
        <taxon>Eukaryota</taxon>
        <taxon>Viridiplantae</taxon>
        <taxon>Streptophyta</taxon>
        <taxon>Embryophyta</taxon>
        <taxon>Tracheophyta</taxon>
        <taxon>Spermatophyta</taxon>
        <taxon>Magnoliopsida</taxon>
        <taxon>eudicotyledons</taxon>
        <taxon>Gunneridae</taxon>
        <taxon>Pentapetalae</taxon>
        <taxon>rosids</taxon>
        <taxon>fabids</taxon>
        <taxon>Rosales</taxon>
        <taxon>Rosaceae</taxon>
        <taxon>Amygdaloideae</taxon>
        <taxon>Amygdaleae</taxon>
        <taxon>Prunus</taxon>
    </lineage>
</organism>
<evidence type="ECO:0000313" key="5">
    <source>
        <dbReference type="Proteomes" id="UP000507245"/>
    </source>
</evidence>
<accession>A0A6J5TFX5</accession>
<evidence type="ECO:0000256" key="1">
    <source>
        <dbReference type="SAM" id="MobiDB-lite"/>
    </source>
</evidence>
<dbReference type="EMBL" id="CAEKDK010000001">
    <property type="protein sequence ID" value="CAB4262332.1"/>
    <property type="molecule type" value="Genomic_DNA"/>
</dbReference>
<dbReference type="Proteomes" id="UP000507222">
    <property type="component" value="Unassembled WGS sequence"/>
</dbReference>
<proteinExistence type="predicted"/>
<keyword evidence="5" id="KW-1185">Reference proteome</keyword>
<evidence type="ECO:0000313" key="3">
    <source>
        <dbReference type="EMBL" id="CAB4292956.1"/>
    </source>
</evidence>
<protein>
    <submittedName>
        <fullName evidence="2">Uncharacterized protein</fullName>
    </submittedName>
</protein>
<dbReference type="AlphaFoldDB" id="A0A6J5TFX5"/>
<gene>
    <name evidence="2" type="ORF">CURHAP_LOCUS1533</name>
    <name evidence="3" type="ORF">ORAREDHAP_LOCUS1625</name>
</gene>
<feature type="compositionally biased region" description="Acidic residues" evidence="1">
    <location>
        <begin position="98"/>
        <end position="110"/>
    </location>
</feature>
<name>A0A6J5TFX5_PRUAR</name>